<organism evidence="1 2">
    <name type="scientific">Arctium lappa</name>
    <name type="common">Greater burdock</name>
    <name type="synonym">Lappa major</name>
    <dbReference type="NCBI Taxonomy" id="4217"/>
    <lineage>
        <taxon>Eukaryota</taxon>
        <taxon>Viridiplantae</taxon>
        <taxon>Streptophyta</taxon>
        <taxon>Embryophyta</taxon>
        <taxon>Tracheophyta</taxon>
        <taxon>Spermatophyta</taxon>
        <taxon>Magnoliopsida</taxon>
        <taxon>eudicotyledons</taxon>
        <taxon>Gunneridae</taxon>
        <taxon>Pentapetalae</taxon>
        <taxon>asterids</taxon>
        <taxon>campanulids</taxon>
        <taxon>Asterales</taxon>
        <taxon>Asteraceae</taxon>
        <taxon>Carduoideae</taxon>
        <taxon>Cardueae</taxon>
        <taxon>Arctiinae</taxon>
        <taxon>Arctium</taxon>
    </lineage>
</organism>
<dbReference type="Proteomes" id="UP001055879">
    <property type="component" value="Linkage Group LG13"/>
</dbReference>
<evidence type="ECO:0000313" key="1">
    <source>
        <dbReference type="EMBL" id="KAI3680642.1"/>
    </source>
</evidence>
<sequence length="91" mass="10109">MLQETAIPNQPNVNKLEGLYSIKNPLLQKLHTAIVVHSVKLFSPFIPRVSRAAMLHHFAGEILRTTTTTTTDNTSTITAFISITPIAIRQQ</sequence>
<protein>
    <submittedName>
        <fullName evidence="1">Uncharacterized protein</fullName>
    </submittedName>
</protein>
<comment type="caution">
    <text evidence="1">The sequence shown here is derived from an EMBL/GenBank/DDBJ whole genome shotgun (WGS) entry which is preliminary data.</text>
</comment>
<name>A0ACB8Y6W6_ARCLA</name>
<accession>A0ACB8Y6W6</accession>
<gene>
    <name evidence="1" type="ORF">L6452_35415</name>
</gene>
<keyword evidence="2" id="KW-1185">Reference proteome</keyword>
<dbReference type="EMBL" id="CM042059">
    <property type="protein sequence ID" value="KAI3680642.1"/>
    <property type="molecule type" value="Genomic_DNA"/>
</dbReference>
<reference evidence="1 2" key="2">
    <citation type="journal article" date="2022" name="Mol. Ecol. Resour.">
        <title>The genomes of chicory, endive, great burdock and yacon provide insights into Asteraceae paleo-polyploidization history and plant inulin production.</title>
        <authorList>
            <person name="Fan W."/>
            <person name="Wang S."/>
            <person name="Wang H."/>
            <person name="Wang A."/>
            <person name="Jiang F."/>
            <person name="Liu H."/>
            <person name="Zhao H."/>
            <person name="Xu D."/>
            <person name="Zhang Y."/>
        </authorList>
    </citation>
    <scope>NUCLEOTIDE SEQUENCE [LARGE SCALE GENOMIC DNA]</scope>
    <source>
        <strain evidence="2">cv. Niubang</strain>
    </source>
</reference>
<proteinExistence type="predicted"/>
<reference evidence="2" key="1">
    <citation type="journal article" date="2022" name="Mol. Ecol. Resour.">
        <title>The genomes of chicory, endive, great burdock and yacon provide insights into Asteraceae palaeo-polyploidization history and plant inulin production.</title>
        <authorList>
            <person name="Fan W."/>
            <person name="Wang S."/>
            <person name="Wang H."/>
            <person name="Wang A."/>
            <person name="Jiang F."/>
            <person name="Liu H."/>
            <person name="Zhao H."/>
            <person name="Xu D."/>
            <person name="Zhang Y."/>
        </authorList>
    </citation>
    <scope>NUCLEOTIDE SEQUENCE [LARGE SCALE GENOMIC DNA]</scope>
    <source>
        <strain evidence="2">cv. Niubang</strain>
    </source>
</reference>
<evidence type="ECO:0000313" key="2">
    <source>
        <dbReference type="Proteomes" id="UP001055879"/>
    </source>
</evidence>